<dbReference type="EMBL" id="MN803438">
    <property type="protein sequence ID" value="QHR78552.1"/>
    <property type="molecule type" value="Genomic_DNA"/>
</dbReference>
<proteinExistence type="predicted"/>
<name>A0A6B9XN36_9VIRU</name>
<dbReference type="GeneID" id="65103327"/>
<evidence type="ECO:0000313" key="2">
    <source>
        <dbReference type="Proteomes" id="UP000678193"/>
    </source>
</evidence>
<protein>
    <submittedName>
        <fullName evidence="1">Uncharacterized protein</fullName>
    </submittedName>
</protein>
<accession>A0A6B9XN36</accession>
<dbReference type="RefSeq" id="YP_010087994.1">
    <property type="nucleotide sequence ID" value="NC_055603.1"/>
</dbReference>
<organism evidence="1 2">
    <name type="scientific">Lymphocystis disease virus 4</name>
    <dbReference type="NCBI Taxonomy" id="2704413"/>
    <lineage>
        <taxon>Viruses</taxon>
        <taxon>Varidnaviria</taxon>
        <taxon>Bamfordvirae</taxon>
        <taxon>Nucleocytoviricota</taxon>
        <taxon>Megaviricetes</taxon>
        <taxon>Pimascovirales</taxon>
        <taxon>Pimascovirales incertae sedis</taxon>
        <taxon>Iridoviridae</taxon>
        <taxon>Alphairidovirinae</taxon>
        <taxon>Lymphocystivirus</taxon>
        <taxon>Lymphocystivirus micropogonias1</taxon>
    </lineage>
</organism>
<sequence>MNTPKKLIVKRKYNLISVKQELTFTEPNIQCLNYKNELFSDGVIYAYNLPFKLIFYNYFIDKFVNVNVYTDEDVFTFILGAQETKTSTFKNKHISVDFYCEGEFLNSFNFICL</sequence>
<keyword evidence="2" id="KW-1185">Reference proteome</keyword>
<evidence type="ECO:0000313" key="1">
    <source>
        <dbReference type="EMBL" id="QHR78552.1"/>
    </source>
</evidence>
<dbReference type="Proteomes" id="UP000678193">
    <property type="component" value="Segment"/>
</dbReference>
<reference evidence="1" key="1">
    <citation type="journal article" date="2020" name="Arch. Virol.">
        <title>Complete genome sequence and analysis of a novel lymphocystivirus detected in whitemouth croaker (Micropogonias furnieri): lymphocystis disease virus 4.</title>
        <authorList>
            <person name="Doszpoly A."/>
            <person name="Kajan G.L."/>
            <person name="Puentes R."/>
            <person name="Perretta A."/>
        </authorList>
    </citation>
    <scope>NUCLEOTIDE SEQUENCE</scope>
    <source>
        <strain evidence="1">LCDV-WC</strain>
    </source>
</reference>
<dbReference type="KEGG" id="vg:65103327"/>